<dbReference type="Pfam" id="PF00873">
    <property type="entry name" value="ACR_tran"/>
    <property type="match status" value="1"/>
</dbReference>
<dbReference type="Gene3D" id="1.20.1640.10">
    <property type="entry name" value="Multidrug efflux transporter AcrB transmembrane domain"/>
    <property type="match status" value="1"/>
</dbReference>
<dbReference type="EMBL" id="CAJNRF010001759">
    <property type="protein sequence ID" value="CAF2025776.1"/>
    <property type="molecule type" value="Genomic_DNA"/>
</dbReference>
<organism evidence="2 3">
    <name type="scientific">Rotaria magnacalcarata</name>
    <dbReference type="NCBI Taxonomy" id="392030"/>
    <lineage>
        <taxon>Eukaryota</taxon>
        <taxon>Metazoa</taxon>
        <taxon>Spiralia</taxon>
        <taxon>Gnathifera</taxon>
        <taxon>Rotifera</taxon>
        <taxon>Eurotatoria</taxon>
        <taxon>Bdelloidea</taxon>
        <taxon>Philodinida</taxon>
        <taxon>Philodinidae</taxon>
        <taxon>Rotaria</taxon>
    </lineage>
</organism>
<proteinExistence type="predicted"/>
<dbReference type="GO" id="GO:0005886">
    <property type="term" value="C:plasma membrane"/>
    <property type="evidence" value="ECO:0007669"/>
    <property type="project" value="TreeGrafter"/>
</dbReference>
<dbReference type="PANTHER" id="PTHR32063">
    <property type="match status" value="1"/>
</dbReference>
<accession>A0A816NFI9</accession>
<dbReference type="InterPro" id="IPR001036">
    <property type="entry name" value="Acrflvin-R"/>
</dbReference>
<dbReference type="SUPFAM" id="SSF82714">
    <property type="entry name" value="Multidrug efflux transporter AcrB TolC docking domain, DN and DC subdomains"/>
    <property type="match status" value="1"/>
</dbReference>
<gene>
    <name evidence="2" type="ORF">WKI299_LOCUS6040</name>
</gene>
<feature type="transmembrane region" description="Helical" evidence="1">
    <location>
        <begin position="263"/>
        <end position="287"/>
    </location>
</feature>
<keyword evidence="1" id="KW-0812">Transmembrane</keyword>
<feature type="transmembrane region" description="Helical" evidence="1">
    <location>
        <begin position="237"/>
        <end position="257"/>
    </location>
</feature>
<dbReference type="Gene3D" id="3.30.2090.10">
    <property type="entry name" value="Multidrug efflux transporter AcrB TolC docking domain, DN and DC subdomains"/>
    <property type="match status" value="1"/>
</dbReference>
<dbReference type="PANTHER" id="PTHR32063:SF19">
    <property type="entry name" value="CATION EFFLUX SYSTEM PROTEIN CUSA"/>
    <property type="match status" value="1"/>
</dbReference>
<evidence type="ECO:0000313" key="3">
    <source>
        <dbReference type="Proteomes" id="UP000663856"/>
    </source>
</evidence>
<dbReference type="Proteomes" id="UP000663856">
    <property type="component" value="Unassembled WGS sequence"/>
</dbReference>
<dbReference type="AlphaFoldDB" id="A0A816NFI9"/>
<dbReference type="InterPro" id="IPR027463">
    <property type="entry name" value="AcrB_DN_DC_subdom"/>
</dbReference>
<sequence>MPIKNRIDMLSTGIRSPIGIKIFGSDLKTIQDIGARIEKELKTLESTRTVIAERIASGYFLDIDFDREKLKIYGLSLKEAQDQAMASIGGENVSQLLATRERYPIQVRLAPSFRQDVESIKRVLITSPTGAQITLSEIAKVRFNEGPSMIRDENASLVGYVYIDIDSKQTDIGSYVEKAKKLIDDKVELPTGYVINWSGQFENMIRVKERLKVVIPITLILIIFLLYFNTKSWVKTSIVLLAVPFSLIGAVWLLVGLDYNLSIAAWVGMIALLGLDAETGVFMLMYLDMAFEGRKNKGQMNSLEDLRLAVIEGAVHRVRPKLMTVSALFVGLVPIMWSVGAGADVMKRIAAPMIGGLISSFLLELLIYPVIFYIWKAKSEFKQALKELL</sequence>
<protein>
    <submittedName>
        <fullName evidence="2">Uncharacterized protein</fullName>
    </submittedName>
</protein>
<evidence type="ECO:0000313" key="2">
    <source>
        <dbReference type="EMBL" id="CAF2025776.1"/>
    </source>
</evidence>
<dbReference type="GO" id="GO:0042910">
    <property type="term" value="F:xenobiotic transmembrane transporter activity"/>
    <property type="evidence" value="ECO:0007669"/>
    <property type="project" value="TreeGrafter"/>
</dbReference>
<evidence type="ECO:0000256" key="1">
    <source>
        <dbReference type="SAM" id="Phobius"/>
    </source>
</evidence>
<feature type="transmembrane region" description="Helical" evidence="1">
    <location>
        <begin position="349"/>
        <end position="375"/>
    </location>
</feature>
<keyword evidence="1" id="KW-1133">Transmembrane helix</keyword>
<dbReference type="SUPFAM" id="SSF82866">
    <property type="entry name" value="Multidrug efflux transporter AcrB transmembrane domain"/>
    <property type="match status" value="1"/>
</dbReference>
<comment type="caution">
    <text evidence="2">The sequence shown here is derived from an EMBL/GenBank/DDBJ whole genome shotgun (WGS) entry which is preliminary data.</text>
</comment>
<keyword evidence="1" id="KW-0472">Membrane</keyword>
<reference evidence="2" key="1">
    <citation type="submission" date="2021-02" db="EMBL/GenBank/DDBJ databases">
        <authorList>
            <person name="Nowell W R."/>
        </authorList>
    </citation>
    <scope>NUCLEOTIDE SEQUENCE</scope>
</reference>
<feature type="transmembrane region" description="Helical" evidence="1">
    <location>
        <begin position="322"/>
        <end position="343"/>
    </location>
</feature>
<feature type="transmembrane region" description="Helical" evidence="1">
    <location>
        <begin position="213"/>
        <end position="230"/>
    </location>
</feature>
<name>A0A816NFI9_9BILA</name>